<dbReference type="AlphaFoldDB" id="A0A381QX63"/>
<reference evidence="1" key="1">
    <citation type="submission" date="2018-05" db="EMBL/GenBank/DDBJ databases">
        <authorList>
            <person name="Lanie J.A."/>
            <person name="Ng W.-L."/>
            <person name="Kazmierczak K.M."/>
            <person name="Andrzejewski T.M."/>
            <person name="Davidsen T.M."/>
            <person name="Wayne K.J."/>
            <person name="Tettelin H."/>
            <person name="Glass J.I."/>
            <person name="Rusch D."/>
            <person name="Podicherti R."/>
            <person name="Tsui H.-C.T."/>
            <person name="Winkler M.E."/>
        </authorList>
    </citation>
    <scope>NUCLEOTIDE SEQUENCE</scope>
</reference>
<evidence type="ECO:0000313" key="1">
    <source>
        <dbReference type="EMBL" id="SUZ83189.1"/>
    </source>
</evidence>
<sequence length="60" mass="6220">MIAIIPKVALIVPGIDPVANIAPTIVIPDIAFDPDIRGVCSVGGTFDMTSNPTNTARTKT</sequence>
<proteinExistence type="predicted"/>
<name>A0A381QX63_9ZZZZ</name>
<organism evidence="1">
    <name type="scientific">marine metagenome</name>
    <dbReference type="NCBI Taxonomy" id="408172"/>
    <lineage>
        <taxon>unclassified sequences</taxon>
        <taxon>metagenomes</taxon>
        <taxon>ecological metagenomes</taxon>
    </lineage>
</organism>
<accession>A0A381QX63</accession>
<dbReference type="EMBL" id="UINC01001539">
    <property type="protein sequence ID" value="SUZ83189.1"/>
    <property type="molecule type" value="Genomic_DNA"/>
</dbReference>
<gene>
    <name evidence="1" type="ORF">METZ01_LOCUS36043</name>
</gene>
<protein>
    <submittedName>
        <fullName evidence="1">Uncharacterized protein</fullName>
    </submittedName>
</protein>